<dbReference type="AlphaFoldDB" id="A0ABD1ZHM1"/>
<comment type="caution">
    <text evidence="3">The sequence shown here is derived from an EMBL/GenBank/DDBJ whole genome shotgun (WGS) entry which is preliminary data.</text>
</comment>
<dbReference type="Pfam" id="PF23302">
    <property type="entry name" value="HTH_DNAJC9"/>
    <property type="match status" value="1"/>
</dbReference>
<evidence type="ECO:0000256" key="1">
    <source>
        <dbReference type="SAM" id="MobiDB-lite"/>
    </source>
</evidence>
<dbReference type="InterPro" id="IPR001623">
    <property type="entry name" value="DnaJ_domain"/>
</dbReference>
<dbReference type="Gene3D" id="1.10.287.110">
    <property type="entry name" value="DnaJ domain"/>
    <property type="match status" value="1"/>
</dbReference>
<dbReference type="CDD" id="cd06257">
    <property type="entry name" value="DnaJ"/>
    <property type="match status" value="1"/>
</dbReference>
<dbReference type="PANTHER" id="PTHR44916">
    <property type="entry name" value="CHAPERONE DNAJ-DOMAIN SUPERFAMILY PROTEIN-RELATED"/>
    <property type="match status" value="1"/>
</dbReference>
<dbReference type="PRINTS" id="PR00625">
    <property type="entry name" value="JDOMAIN"/>
</dbReference>
<sequence length="302" mass="34210">MVRKKRRTSDEMEEDVVDRDNSGDANDLYKVLGVERTASQGEIRKAYHKLALQLHPDKNPDDEAAKEKFQSLQSVIAILGDPEKRKVYDETGSVEDVELSGDSFKNVYQFFRALYKQVTEEDIDHYARSYRGSEEETADLKAEYKRHKGNMELVFTYLMCSDPKLDSHRFMEVIETSISAGDLKEYKVYRKWAEATSKLPPPLNPLATPNRKKNGKNEFGLNPLAMIAKRSKGKMDSLVSALEAKYGGKSCKGKKGSSVMPDEPSEEEFKAAQARMMGSNSRGSSRATERRKNTKRKTGKLD</sequence>
<protein>
    <recommendedName>
        <fullName evidence="2">J domain-containing protein</fullName>
    </recommendedName>
</protein>
<dbReference type="PANTHER" id="PTHR44916:SF1">
    <property type="entry name" value="CHAPERONE DNAJ-DOMAIN SUPERFAMILY PROTEIN-RELATED"/>
    <property type="match status" value="1"/>
</dbReference>
<feature type="compositionally biased region" description="Low complexity" evidence="1">
    <location>
        <begin position="275"/>
        <end position="286"/>
    </location>
</feature>
<feature type="compositionally biased region" description="Basic residues" evidence="1">
    <location>
        <begin position="292"/>
        <end position="302"/>
    </location>
</feature>
<dbReference type="SMART" id="SM00271">
    <property type="entry name" value="DnaJ"/>
    <property type="match status" value="1"/>
</dbReference>
<dbReference type="InterPro" id="IPR036869">
    <property type="entry name" value="J_dom_sf"/>
</dbReference>
<feature type="region of interest" description="Disordered" evidence="1">
    <location>
        <begin position="248"/>
        <end position="302"/>
    </location>
</feature>
<organism evidence="3 4">
    <name type="scientific">Riccia fluitans</name>
    <dbReference type="NCBI Taxonomy" id="41844"/>
    <lineage>
        <taxon>Eukaryota</taxon>
        <taxon>Viridiplantae</taxon>
        <taxon>Streptophyta</taxon>
        <taxon>Embryophyta</taxon>
        <taxon>Marchantiophyta</taxon>
        <taxon>Marchantiopsida</taxon>
        <taxon>Marchantiidae</taxon>
        <taxon>Marchantiales</taxon>
        <taxon>Ricciaceae</taxon>
        <taxon>Riccia</taxon>
    </lineage>
</organism>
<dbReference type="Pfam" id="PF00226">
    <property type="entry name" value="DnaJ"/>
    <property type="match status" value="1"/>
</dbReference>
<proteinExistence type="predicted"/>
<evidence type="ECO:0000313" key="4">
    <source>
        <dbReference type="Proteomes" id="UP001605036"/>
    </source>
</evidence>
<feature type="region of interest" description="Disordered" evidence="1">
    <location>
        <begin position="199"/>
        <end position="218"/>
    </location>
</feature>
<evidence type="ECO:0000313" key="3">
    <source>
        <dbReference type="EMBL" id="KAL2650411.1"/>
    </source>
</evidence>
<gene>
    <name evidence="3" type="ORF">R1flu_018539</name>
</gene>
<dbReference type="PROSITE" id="PS50076">
    <property type="entry name" value="DNAJ_2"/>
    <property type="match status" value="1"/>
</dbReference>
<feature type="region of interest" description="Disordered" evidence="1">
    <location>
        <begin position="1"/>
        <end position="25"/>
    </location>
</feature>
<evidence type="ECO:0000259" key="2">
    <source>
        <dbReference type="PROSITE" id="PS50076"/>
    </source>
</evidence>
<name>A0ABD1ZHM1_9MARC</name>
<dbReference type="EMBL" id="JBHFFA010000001">
    <property type="protein sequence ID" value="KAL2650411.1"/>
    <property type="molecule type" value="Genomic_DNA"/>
</dbReference>
<dbReference type="SUPFAM" id="SSF46565">
    <property type="entry name" value="Chaperone J-domain"/>
    <property type="match status" value="1"/>
</dbReference>
<feature type="domain" description="J" evidence="2">
    <location>
        <begin position="27"/>
        <end position="92"/>
    </location>
</feature>
<dbReference type="InterPro" id="IPR042977">
    <property type="entry name" value="AtJ6-like"/>
</dbReference>
<dbReference type="InterPro" id="IPR056453">
    <property type="entry name" value="HTH_DNAJC9"/>
</dbReference>
<reference evidence="3 4" key="1">
    <citation type="submission" date="2024-09" db="EMBL/GenBank/DDBJ databases">
        <title>Chromosome-scale assembly of Riccia fluitans.</title>
        <authorList>
            <person name="Paukszto L."/>
            <person name="Sawicki J."/>
            <person name="Karawczyk K."/>
            <person name="Piernik-Szablinska J."/>
            <person name="Szczecinska M."/>
            <person name="Mazdziarz M."/>
        </authorList>
    </citation>
    <scope>NUCLEOTIDE SEQUENCE [LARGE SCALE GENOMIC DNA]</scope>
    <source>
        <strain evidence="3">Rf_01</strain>
        <tissue evidence="3">Aerial parts of the thallus</tissue>
    </source>
</reference>
<dbReference type="Proteomes" id="UP001605036">
    <property type="component" value="Unassembled WGS sequence"/>
</dbReference>
<keyword evidence="4" id="KW-1185">Reference proteome</keyword>
<accession>A0ABD1ZHM1</accession>